<dbReference type="RefSeq" id="WP_190724596.1">
    <property type="nucleotide sequence ID" value="NZ_CP061539.1"/>
</dbReference>
<dbReference type="KEGG" id="rter:IDM49_00195"/>
<proteinExistence type="predicted"/>
<keyword evidence="1" id="KW-0812">Transmembrane</keyword>
<dbReference type="GeneID" id="96622642"/>
<reference evidence="2 3" key="1">
    <citation type="submission" date="2020-09" db="EMBL/GenBank/DDBJ databases">
        <title>Investigation of environmental microbes.</title>
        <authorList>
            <person name="Ou Y."/>
            <person name="Kang Q."/>
        </authorList>
    </citation>
    <scope>NUCLEOTIDE SEQUENCE [LARGE SCALE GENOMIC DNA]</scope>
    <source>
        <strain evidence="2 3">KJZ-14</strain>
    </source>
</reference>
<keyword evidence="1" id="KW-0472">Membrane</keyword>
<sequence length="365" mass="39490">MASEKPEPSSVEIVGKTVGFSVLIAGIGAALVLIIAIIGWGSYSASMEKNSKASETRQAEQETSLAEALAQNHYLADGEGIPSSSEGGLIIANLDSKAYSDPGGFARVMMKTFESEQVEIVRFTYGRDKTLEISRTAFDVESKSTAKVPATSSMTEQTWKDILELTQEEKVTGINVTEKGEARVFVGELVQTDSVASNRYNQQVFAQKMKDLGDLKTPEGLEKTILEDAFTYTRGEKSPIPVYVSVQASQKNEVMPAVEAIMDADWSPEPLNVSVSGISQESEGMINNSEQEAALSATVNLNTYASRYNAYGREAKRQKAVEDAQTMADSVIGKVDTPLKLTVTLLEASTDYNDTGKDAAEARNF</sequence>
<evidence type="ECO:0000256" key="1">
    <source>
        <dbReference type="SAM" id="Phobius"/>
    </source>
</evidence>
<evidence type="ECO:0000313" key="3">
    <source>
        <dbReference type="Proteomes" id="UP000516404"/>
    </source>
</evidence>
<protein>
    <submittedName>
        <fullName evidence="2">Uncharacterized protein</fullName>
    </submittedName>
</protein>
<accession>A0A7H2BDN1</accession>
<feature type="transmembrane region" description="Helical" evidence="1">
    <location>
        <begin position="20"/>
        <end position="43"/>
    </location>
</feature>
<dbReference type="AlphaFoldDB" id="A0A7H2BDN1"/>
<name>A0A7H2BDN1_9MICC</name>
<evidence type="ECO:0000313" key="2">
    <source>
        <dbReference type="EMBL" id="QNV37777.1"/>
    </source>
</evidence>
<keyword evidence="3" id="KW-1185">Reference proteome</keyword>
<gene>
    <name evidence="2" type="ORF">IDM49_00195</name>
</gene>
<keyword evidence="1" id="KW-1133">Transmembrane helix</keyword>
<organism evidence="2 3">
    <name type="scientific">Rothia terrae</name>
    <dbReference type="NCBI Taxonomy" id="396015"/>
    <lineage>
        <taxon>Bacteria</taxon>
        <taxon>Bacillati</taxon>
        <taxon>Actinomycetota</taxon>
        <taxon>Actinomycetes</taxon>
        <taxon>Micrococcales</taxon>
        <taxon>Micrococcaceae</taxon>
        <taxon>Rothia</taxon>
    </lineage>
</organism>
<dbReference type="Proteomes" id="UP000516404">
    <property type="component" value="Chromosome"/>
</dbReference>
<dbReference type="EMBL" id="CP061539">
    <property type="protein sequence ID" value="QNV37777.1"/>
    <property type="molecule type" value="Genomic_DNA"/>
</dbReference>